<dbReference type="FunFam" id="3.40.190.290:FF:000012">
    <property type="entry name" value="Transcriptional regulator, LysR family"/>
    <property type="match status" value="1"/>
</dbReference>
<dbReference type="Gene3D" id="1.10.10.10">
    <property type="entry name" value="Winged helix-like DNA-binding domain superfamily/Winged helix DNA-binding domain"/>
    <property type="match status" value="1"/>
</dbReference>
<evidence type="ECO:0000259" key="5">
    <source>
        <dbReference type="PROSITE" id="PS50931"/>
    </source>
</evidence>
<evidence type="ECO:0000313" key="7">
    <source>
        <dbReference type="Proteomes" id="UP000494105"/>
    </source>
</evidence>
<evidence type="ECO:0000256" key="3">
    <source>
        <dbReference type="ARBA" id="ARBA00023125"/>
    </source>
</evidence>
<gene>
    <name evidence="6" type="primary">pgrR_2</name>
    <name evidence="6" type="ORF">LMG1861_02639</name>
</gene>
<evidence type="ECO:0000256" key="4">
    <source>
        <dbReference type="ARBA" id="ARBA00023163"/>
    </source>
</evidence>
<dbReference type="Pfam" id="PF03466">
    <property type="entry name" value="LysR_substrate"/>
    <property type="match status" value="1"/>
</dbReference>
<comment type="similarity">
    <text evidence="1">Belongs to the LysR transcriptional regulatory family.</text>
</comment>
<keyword evidence="4" id="KW-0804">Transcription</keyword>
<dbReference type="FunFam" id="1.10.10.10:FF:000001">
    <property type="entry name" value="LysR family transcriptional regulator"/>
    <property type="match status" value="1"/>
</dbReference>
<dbReference type="GO" id="GO:0006351">
    <property type="term" value="P:DNA-templated transcription"/>
    <property type="evidence" value="ECO:0007669"/>
    <property type="project" value="TreeGrafter"/>
</dbReference>
<dbReference type="InterPro" id="IPR036388">
    <property type="entry name" value="WH-like_DNA-bd_sf"/>
</dbReference>
<dbReference type="PROSITE" id="PS50931">
    <property type="entry name" value="HTH_LYSR"/>
    <property type="match status" value="1"/>
</dbReference>
<reference evidence="6 7" key="1">
    <citation type="submission" date="2020-04" db="EMBL/GenBank/DDBJ databases">
        <authorList>
            <person name="De Canck E."/>
        </authorList>
    </citation>
    <scope>NUCLEOTIDE SEQUENCE [LARGE SCALE GENOMIC DNA]</scope>
    <source>
        <strain evidence="6 7">LMG 1861</strain>
    </source>
</reference>
<dbReference type="Gene3D" id="3.40.190.290">
    <property type="match status" value="1"/>
</dbReference>
<dbReference type="SUPFAM" id="SSF46785">
    <property type="entry name" value="Winged helix' DNA-binding domain"/>
    <property type="match status" value="1"/>
</dbReference>
<evidence type="ECO:0000256" key="1">
    <source>
        <dbReference type="ARBA" id="ARBA00009437"/>
    </source>
</evidence>
<dbReference type="Proteomes" id="UP000494105">
    <property type="component" value="Unassembled WGS sequence"/>
</dbReference>
<dbReference type="RefSeq" id="WP_175128644.1">
    <property type="nucleotide sequence ID" value="NZ_CADILD010000002.1"/>
</dbReference>
<dbReference type="EMBL" id="CADILD010000002">
    <property type="protein sequence ID" value="CAB3868532.1"/>
    <property type="molecule type" value="Genomic_DNA"/>
</dbReference>
<dbReference type="InterPro" id="IPR058163">
    <property type="entry name" value="LysR-type_TF_proteobact-type"/>
</dbReference>
<dbReference type="GO" id="GO:0003700">
    <property type="term" value="F:DNA-binding transcription factor activity"/>
    <property type="evidence" value="ECO:0007669"/>
    <property type="project" value="InterPro"/>
</dbReference>
<protein>
    <submittedName>
        <fullName evidence="6">HTH-type transcriptional regulator PgrR</fullName>
    </submittedName>
</protein>
<dbReference type="PRINTS" id="PR00039">
    <property type="entry name" value="HTHLYSR"/>
</dbReference>
<dbReference type="Pfam" id="PF00126">
    <property type="entry name" value="HTH_1"/>
    <property type="match status" value="1"/>
</dbReference>
<dbReference type="SUPFAM" id="SSF53850">
    <property type="entry name" value="Periplasmic binding protein-like II"/>
    <property type="match status" value="1"/>
</dbReference>
<accession>A0A6S7DV14</accession>
<organism evidence="6 7">
    <name type="scientific">Achromobacter piechaudii</name>
    <dbReference type="NCBI Taxonomy" id="72556"/>
    <lineage>
        <taxon>Bacteria</taxon>
        <taxon>Pseudomonadati</taxon>
        <taxon>Pseudomonadota</taxon>
        <taxon>Betaproteobacteria</taxon>
        <taxon>Burkholderiales</taxon>
        <taxon>Alcaligenaceae</taxon>
        <taxon>Achromobacter</taxon>
    </lineage>
</organism>
<dbReference type="InterPro" id="IPR036390">
    <property type="entry name" value="WH_DNA-bd_sf"/>
</dbReference>
<feature type="domain" description="HTH lysR-type" evidence="5">
    <location>
        <begin position="4"/>
        <end position="61"/>
    </location>
</feature>
<keyword evidence="3" id="KW-0238">DNA-binding</keyword>
<dbReference type="PANTHER" id="PTHR30537">
    <property type="entry name" value="HTH-TYPE TRANSCRIPTIONAL REGULATOR"/>
    <property type="match status" value="1"/>
</dbReference>
<sequence length="297" mass="32501">MARENINDLLAFVAVAREGSFTKAAAQLGVSQSALSHTIRSLETRLGVRLLTRTTRSVSPTEAGDYLLQRVGSSFDEIEAGLAAVSHFRDSPRGTIRITAAEHATNSVIWPKLSKVMANYPDIVVEVNIDYGMGDIVAQRYDIGIRLGDQVAKDMIAVRISDDLKMAIVGTPAYFAKIAPPKAPQDLSGHNCVTLRLPTHGGLMAWELEKDGHSVKVRVGGQWVFNSSSQVLRAALLDYGLAYVPEDMALDHIADGRLVRVLEDWCQPFPGYHLYYPNRRGASPALGVVIDALRHRV</sequence>
<proteinExistence type="inferred from homology"/>
<evidence type="ECO:0000313" key="6">
    <source>
        <dbReference type="EMBL" id="CAB3868532.1"/>
    </source>
</evidence>
<dbReference type="AlphaFoldDB" id="A0A6S7DV14"/>
<dbReference type="GO" id="GO:0043565">
    <property type="term" value="F:sequence-specific DNA binding"/>
    <property type="evidence" value="ECO:0007669"/>
    <property type="project" value="TreeGrafter"/>
</dbReference>
<keyword evidence="2" id="KW-0805">Transcription regulation</keyword>
<dbReference type="CDD" id="cd08474">
    <property type="entry name" value="PBP2_CrgA_like_5"/>
    <property type="match status" value="1"/>
</dbReference>
<name>A0A6S7DV14_9BURK</name>
<dbReference type="InterPro" id="IPR000847">
    <property type="entry name" value="LysR_HTH_N"/>
</dbReference>
<evidence type="ECO:0000256" key="2">
    <source>
        <dbReference type="ARBA" id="ARBA00023015"/>
    </source>
</evidence>
<dbReference type="PANTHER" id="PTHR30537:SF1">
    <property type="entry name" value="HTH-TYPE TRANSCRIPTIONAL REGULATOR PGRR"/>
    <property type="match status" value="1"/>
</dbReference>
<dbReference type="InterPro" id="IPR005119">
    <property type="entry name" value="LysR_subst-bd"/>
</dbReference>